<dbReference type="RefSeq" id="WP_010859311.1">
    <property type="nucleotide sequence ID" value="NZ_KB933398.1"/>
</dbReference>
<sequence>MKKIFFAVLLIFGTYFSANSIASASTLEDSDLNEIAEKNGYSIESVDLTDYIQEKALDEGRTYEEVANEIFAAAEAVHKRVSNEDLYNDLVTTTDTLNAVPLSSVIESFDVSQNNFSALAADPPAKLFSNRHNLIKGENFGLEYGVKAVVYSSGSFREFVSINKSTAYVTTYGSGKNSWDNLYTDPSIVNATTMNFDAKGALNFQVTKAYSAGFAAAGFDLSKTVGETYYYRLIHRVNYNFSLY</sequence>
<accession>R7ZE33</accession>
<evidence type="ECO:0000313" key="2">
    <source>
        <dbReference type="EMBL" id="EON72266.1"/>
    </source>
</evidence>
<dbReference type="OrthoDB" id="9857284at2"/>
<keyword evidence="1" id="KW-0732">Signal</keyword>
<comment type="caution">
    <text evidence="2">The sequence shown here is derived from an EMBL/GenBank/DDBJ whole genome shotgun (WGS) entry which is preliminary data.</text>
</comment>
<evidence type="ECO:0000256" key="1">
    <source>
        <dbReference type="SAM" id="SignalP"/>
    </source>
</evidence>
<name>R7ZE33_LYSSH</name>
<evidence type="ECO:0000313" key="3">
    <source>
        <dbReference type="Proteomes" id="UP000013911"/>
    </source>
</evidence>
<dbReference type="AlphaFoldDB" id="R7ZE33"/>
<feature type="signal peptide" evidence="1">
    <location>
        <begin position="1"/>
        <end position="24"/>
    </location>
</feature>
<gene>
    <name evidence="2" type="ORF">H131_11843</name>
</gene>
<proteinExistence type="predicted"/>
<dbReference type="PATRIC" id="fig|1285586.5.peg.2408"/>
<dbReference type="HOGENOM" id="CLU_1136956_0_0_9"/>
<dbReference type="Proteomes" id="UP000013911">
    <property type="component" value="Unassembled WGS sequence"/>
</dbReference>
<reference evidence="2 3" key="1">
    <citation type="submission" date="2013-04" db="EMBL/GenBank/DDBJ databases">
        <title>Draft genome of the heavy metal tolerant bacterium Lysinibacillus sphaericus strain OT4b.31.</title>
        <authorList>
            <person name="Pena-Montenegro T.D."/>
            <person name="Dussan J."/>
        </authorList>
    </citation>
    <scope>NUCLEOTIDE SEQUENCE [LARGE SCALE GENOMIC DNA]</scope>
    <source>
        <strain evidence="2 3">OT4b.31</strain>
    </source>
</reference>
<organism evidence="2 3">
    <name type="scientific">Lysinibacillus sphaericus OT4b.31</name>
    <dbReference type="NCBI Taxonomy" id="1285586"/>
    <lineage>
        <taxon>Bacteria</taxon>
        <taxon>Bacillati</taxon>
        <taxon>Bacillota</taxon>
        <taxon>Bacilli</taxon>
        <taxon>Bacillales</taxon>
        <taxon>Bacillaceae</taxon>
        <taxon>Lysinibacillus</taxon>
    </lineage>
</organism>
<feature type="chain" id="PRO_5004461584" evidence="1">
    <location>
        <begin position="25"/>
        <end position="244"/>
    </location>
</feature>
<dbReference type="EMBL" id="AQPX01000018">
    <property type="protein sequence ID" value="EON72266.1"/>
    <property type="molecule type" value="Genomic_DNA"/>
</dbReference>
<protein>
    <submittedName>
        <fullName evidence="2">Uncharacterized protein</fullName>
    </submittedName>
</protein>